<name>A0A1F6NL94_9BACT</name>
<reference evidence="2 3" key="1">
    <citation type="journal article" date="2016" name="Nat. Commun.">
        <title>Thousands of microbial genomes shed light on interconnected biogeochemical processes in an aquifer system.</title>
        <authorList>
            <person name="Anantharaman K."/>
            <person name="Brown C.T."/>
            <person name="Hug L.A."/>
            <person name="Sharon I."/>
            <person name="Castelle C.J."/>
            <person name="Probst A.J."/>
            <person name="Thomas B.C."/>
            <person name="Singh A."/>
            <person name="Wilkins M.J."/>
            <person name="Karaoz U."/>
            <person name="Brodie E.L."/>
            <person name="Williams K.H."/>
            <person name="Hubbard S.S."/>
            <person name="Banfield J.F."/>
        </authorList>
    </citation>
    <scope>NUCLEOTIDE SEQUENCE [LARGE SCALE GENOMIC DNA]</scope>
</reference>
<dbReference type="EMBL" id="MFQR01000004">
    <property type="protein sequence ID" value="OGH84712.1"/>
    <property type="molecule type" value="Genomic_DNA"/>
</dbReference>
<keyword evidence="1" id="KW-0472">Membrane</keyword>
<keyword evidence="1" id="KW-1133">Transmembrane helix</keyword>
<comment type="caution">
    <text evidence="2">The sequence shown here is derived from an EMBL/GenBank/DDBJ whole genome shotgun (WGS) entry which is preliminary data.</text>
</comment>
<dbReference type="InterPro" id="IPR021683">
    <property type="entry name" value="DUF3267"/>
</dbReference>
<accession>A0A1F6NL94</accession>
<evidence type="ECO:0000313" key="3">
    <source>
        <dbReference type="Proteomes" id="UP000177803"/>
    </source>
</evidence>
<dbReference type="Pfam" id="PF11667">
    <property type="entry name" value="DUF3267"/>
    <property type="match status" value="1"/>
</dbReference>
<organism evidence="2 3">
    <name type="scientific">Candidatus Magasanikbacteria bacterium RIFOXYA2_FULL_44_8</name>
    <dbReference type="NCBI Taxonomy" id="1798696"/>
    <lineage>
        <taxon>Bacteria</taxon>
        <taxon>Candidatus Magasanikiibacteriota</taxon>
    </lineage>
</organism>
<sequence length="157" mass="18102">MPGVMVHELSHAFFCVFSGVKIHKMKLFQMDSTVAGYVVHDEPQKFWQGFFITLGPLIINSALATFLFSLVVAPWARWQPWVVLWLAIAIGLHAIPSTGDAQSLFQLTNHRFWHNPLVIVAYPFVLVLYILNLLKRLKIDFVFVGLLYWLGRWYLKG</sequence>
<proteinExistence type="predicted"/>
<dbReference type="AlphaFoldDB" id="A0A1F6NL94"/>
<gene>
    <name evidence="2" type="ORF">A2261_01825</name>
</gene>
<feature type="transmembrane region" description="Helical" evidence="1">
    <location>
        <begin position="112"/>
        <end position="131"/>
    </location>
</feature>
<evidence type="ECO:0000256" key="1">
    <source>
        <dbReference type="SAM" id="Phobius"/>
    </source>
</evidence>
<keyword evidence="1" id="KW-0812">Transmembrane</keyword>
<evidence type="ECO:0008006" key="4">
    <source>
        <dbReference type="Google" id="ProtNLM"/>
    </source>
</evidence>
<feature type="transmembrane region" description="Helical" evidence="1">
    <location>
        <begin position="50"/>
        <end position="76"/>
    </location>
</feature>
<evidence type="ECO:0000313" key="2">
    <source>
        <dbReference type="EMBL" id="OGH84712.1"/>
    </source>
</evidence>
<protein>
    <recommendedName>
        <fullName evidence="4">DUF3267 domain-containing protein</fullName>
    </recommendedName>
</protein>
<dbReference type="Proteomes" id="UP000177803">
    <property type="component" value="Unassembled WGS sequence"/>
</dbReference>
<feature type="transmembrane region" description="Helical" evidence="1">
    <location>
        <begin position="82"/>
        <end position="100"/>
    </location>
</feature>